<protein>
    <submittedName>
        <fullName evidence="1">Uncharacterized protein</fullName>
    </submittedName>
</protein>
<gene>
    <name evidence="1" type="primary">ORF149058</name>
</gene>
<reference evidence="1" key="1">
    <citation type="submission" date="2014-12" db="EMBL/GenBank/DDBJ databases">
        <title>Insight into the proteome of Arion vulgaris.</title>
        <authorList>
            <person name="Aradska J."/>
            <person name="Bulat T."/>
            <person name="Smidak R."/>
            <person name="Sarate P."/>
            <person name="Gangsoo J."/>
            <person name="Sialana F."/>
            <person name="Bilban M."/>
            <person name="Lubec G."/>
        </authorList>
    </citation>
    <scope>NUCLEOTIDE SEQUENCE</scope>
    <source>
        <tissue evidence="1">Skin</tissue>
    </source>
</reference>
<accession>A0A0B7B0G2</accession>
<organism evidence="1">
    <name type="scientific">Arion vulgaris</name>
    <dbReference type="NCBI Taxonomy" id="1028688"/>
    <lineage>
        <taxon>Eukaryota</taxon>
        <taxon>Metazoa</taxon>
        <taxon>Spiralia</taxon>
        <taxon>Lophotrochozoa</taxon>
        <taxon>Mollusca</taxon>
        <taxon>Gastropoda</taxon>
        <taxon>Heterobranchia</taxon>
        <taxon>Euthyneura</taxon>
        <taxon>Panpulmonata</taxon>
        <taxon>Eupulmonata</taxon>
        <taxon>Stylommatophora</taxon>
        <taxon>Helicina</taxon>
        <taxon>Arionoidea</taxon>
        <taxon>Arionidae</taxon>
        <taxon>Arion</taxon>
    </lineage>
</organism>
<proteinExistence type="predicted"/>
<dbReference type="EMBL" id="HACG01038730">
    <property type="protein sequence ID" value="CEK85595.1"/>
    <property type="molecule type" value="Transcribed_RNA"/>
</dbReference>
<sequence>MENKILPVVCSFDINTHVNTIQQYTAQQTLTHTCCILHSRHTHACNNAIISHIPLYAHITNPLAYNYVHIGPHTQKQLPIGPHTQ</sequence>
<evidence type="ECO:0000313" key="1">
    <source>
        <dbReference type="EMBL" id="CEK85595.1"/>
    </source>
</evidence>
<dbReference type="AlphaFoldDB" id="A0A0B7B0G2"/>
<name>A0A0B7B0G2_9EUPU</name>